<comment type="similarity">
    <text evidence="2 10">Belongs to the mitochondrial carrier (TC 2.A.29) family.</text>
</comment>
<proteinExistence type="inferred from homology"/>
<feature type="repeat" description="Solcar" evidence="9">
    <location>
        <begin position="115"/>
        <end position="203"/>
    </location>
</feature>
<evidence type="ECO:0000256" key="5">
    <source>
        <dbReference type="ARBA" id="ARBA00022737"/>
    </source>
</evidence>
<organism evidence="11">
    <name type="scientific">Lotharella globosa</name>
    <dbReference type="NCBI Taxonomy" id="91324"/>
    <lineage>
        <taxon>Eukaryota</taxon>
        <taxon>Sar</taxon>
        <taxon>Rhizaria</taxon>
        <taxon>Cercozoa</taxon>
        <taxon>Chlorarachniophyceae</taxon>
        <taxon>Lotharella</taxon>
    </lineage>
</organism>
<reference evidence="11" key="1">
    <citation type="submission" date="2021-01" db="EMBL/GenBank/DDBJ databases">
        <authorList>
            <person name="Corre E."/>
            <person name="Pelletier E."/>
            <person name="Niang G."/>
            <person name="Scheremetjew M."/>
            <person name="Finn R."/>
            <person name="Kale V."/>
            <person name="Holt S."/>
            <person name="Cochrane G."/>
            <person name="Meng A."/>
            <person name="Brown T."/>
            <person name="Cohen L."/>
        </authorList>
    </citation>
    <scope>NUCLEOTIDE SEQUENCE</scope>
    <source>
        <strain evidence="11">CCCM811</strain>
    </source>
</reference>
<keyword evidence="3 10" id="KW-0813">Transport</keyword>
<name>A0A7S3Z9W2_9EUKA</name>
<evidence type="ECO:0000256" key="7">
    <source>
        <dbReference type="ARBA" id="ARBA00023128"/>
    </source>
</evidence>
<dbReference type="Gene3D" id="1.50.40.10">
    <property type="entry name" value="Mitochondrial carrier domain"/>
    <property type="match status" value="1"/>
</dbReference>
<feature type="repeat" description="Solcar" evidence="9">
    <location>
        <begin position="215"/>
        <end position="336"/>
    </location>
</feature>
<feature type="repeat" description="Solcar" evidence="9">
    <location>
        <begin position="14"/>
        <end position="103"/>
    </location>
</feature>
<dbReference type="PANTHER" id="PTHR45788:SF2">
    <property type="entry name" value="SUCCINATE_FUMARATE MITOCHONDRIAL TRANSPORTER"/>
    <property type="match status" value="1"/>
</dbReference>
<dbReference type="Pfam" id="PF00153">
    <property type="entry name" value="Mito_carr"/>
    <property type="match status" value="3"/>
</dbReference>
<protein>
    <recommendedName>
        <fullName evidence="12">Mitochondrial carrier protein</fullName>
    </recommendedName>
</protein>
<evidence type="ECO:0000256" key="6">
    <source>
        <dbReference type="ARBA" id="ARBA00022989"/>
    </source>
</evidence>
<gene>
    <name evidence="11" type="ORF">LGLO00237_LOCUS27885</name>
</gene>
<evidence type="ECO:0000256" key="2">
    <source>
        <dbReference type="ARBA" id="ARBA00006375"/>
    </source>
</evidence>
<evidence type="ECO:0000256" key="10">
    <source>
        <dbReference type="RuleBase" id="RU000488"/>
    </source>
</evidence>
<dbReference type="InterPro" id="IPR049563">
    <property type="entry name" value="TXTP-like"/>
</dbReference>
<evidence type="ECO:0008006" key="12">
    <source>
        <dbReference type="Google" id="ProtNLM"/>
    </source>
</evidence>
<evidence type="ECO:0000256" key="3">
    <source>
        <dbReference type="ARBA" id="ARBA00022448"/>
    </source>
</evidence>
<dbReference type="GO" id="GO:0005469">
    <property type="term" value="F:succinate:fumarate antiporter activity"/>
    <property type="evidence" value="ECO:0007669"/>
    <property type="project" value="TreeGrafter"/>
</dbReference>
<dbReference type="InterPro" id="IPR023395">
    <property type="entry name" value="MCP_dom_sf"/>
</dbReference>
<evidence type="ECO:0000256" key="4">
    <source>
        <dbReference type="ARBA" id="ARBA00022692"/>
    </source>
</evidence>
<sequence length="340" mass="36498">MPKPGSPRNNVSLTARWARPLAGSASALVEIAALQPLDVVKTRSQLGYKVKKPMLGSKLVGLPFQVAKEEGSRALYKGMGPLMSQQSIKYATRHGMFQAARNLLWGSPEARGVPAPAHINLLSGLLAGMTESVVVTTPFEVVKIRLQKEKGFGKVRPSTIQTAINIVSQEGIAALWKGVVPTMLRGGTNQACNFYAATAINQHVWGRREGDGKQIAVWKSMTTGFIAGCIGPTLNNPLDVAKTRLMAQEGSSSSVRRQPAMTYGLRPQGACAHHQLARTLSTSTAEPKYTGMIDCIRKVAANEGLPALWSGIAPRLIRTGLGQAISWTIVTRVMAHVEKA</sequence>
<dbReference type="PROSITE" id="PS50920">
    <property type="entry name" value="SOLCAR"/>
    <property type="match status" value="3"/>
</dbReference>
<keyword evidence="6" id="KW-1133">Transmembrane helix</keyword>
<evidence type="ECO:0000256" key="8">
    <source>
        <dbReference type="ARBA" id="ARBA00023136"/>
    </source>
</evidence>
<keyword evidence="5" id="KW-0677">Repeat</keyword>
<keyword evidence="7" id="KW-0496">Mitochondrion</keyword>
<dbReference type="PANTHER" id="PTHR45788">
    <property type="entry name" value="SUCCINATE/FUMARATE MITOCHONDRIAL TRANSPORTER-RELATED"/>
    <property type="match status" value="1"/>
</dbReference>
<evidence type="ECO:0000256" key="9">
    <source>
        <dbReference type="PROSITE-ProRule" id="PRU00282"/>
    </source>
</evidence>
<evidence type="ECO:0000256" key="1">
    <source>
        <dbReference type="ARBA" id="ARBA00004225"/>
    </source>
</evidence>
<keyword evidence="4 9" id="KW-0812">Transmembrane</keyword>
<dbReference type="GO" id="GO:0031966">
    <property type="term" value="C:mitochondrial membrane"/>
    <property type="evidence" value="ECO:0007669"/>
    <property type="project" value="UniProtKB-SubCell"/>
</dbReference>
<dbReference type="EMBL" id="HBIV01039315">
    <property type="protein sequence ID" value="CAE0676107.1"/>
    <property type="molecule type" value="Transcribed_RNA"/>
</dbReference>
<dbReference type="AlphaFoldDB" id="A0A7S3Z9W2"/>
<evidence type="ECO:0000313" key="11">
    <source>
        <dbReference type="EMBL" id="CAE0676107.1"/>
    </source>
</evidence>
<accession>A0A7S3Z9W2</accession>
<comment type="subcellular location">
    <subcellularLocation>
        <location evidence="1">Mitochondrion membrane</location>
        <topology evidence="1">Multi-pass membrane protein</topology>
    </subcellularLocation>
</comment>
<dbReference type="InterPro" id="IPR018108">
    <property type="entry name" value="MCP_transmembrane"/>
</dbReference>
<dbReference type="SUPFAM" id="SSF103506">
    <property type="entry name" value="Mitochondrial carrier"/>
    <property type="match status" value="1"/>
</dbReference>
<keyword evidence="8 9" id="KW-0472">Membrane</keyword>